<accession>A0A4C1UPK8</accession>
<reference evidence="1 2" key="1">
    <citation type="journal article" date="2019" name="Commun. Biol.">
        <title>The bagworm genome reveals a unique fibroin gene that provides high tensile strength.</title>
        <authorList>
            <person name="Kono N."/>
            <person name="Nakamura H."/>
            <person name="Ohtoshi R."/>
            <person name="Tomita M."/>
            <person name="Numata K."/>
            <person name="Arakawa K."/>
        </authorList>
    </citation>
    <scope>NUCLEOTIDE SEQUENCE [LARGE SCALE GENOMIC DNA]</scope>
</reference>
<proteinExistence type="predicted"/>
<organism evidence="1 2">
    <name type="scientific">Eumeta variegata</name>
    <name type="common">Bagworm moth</name>
    <name type="synonym">Eumeta japonica</name>
    <dbReference type="NCBI Taxonomy" id="151549"/>
    <lineage>
        <taxon>Eukaryota</taxon>
        <taxon>Metazoa</taxon>
        <taxon>Ecdysozoa</taxon>
        <taxon>Arthropoda</taxon>
        <taxon>Hexapoda</taxon>
        <taxon>Insecta</taxon>
        <taxon>Pterygota</taxon>
        <taxon>Neoptera</taxon>
        <taxon>Endopterygota</taxon>
        <taxon>Lepidoptera</taxon>
        <taxon>Glossata</taxon>
        <taxon>Ditrysia</taxon>
        <taxon>Tineoidea</taxon>
        <taxon>Psychidae</taxon>
        <taxon>Oiketicinae</taxon>
        <taxon>Eumeta</taxon>
    </lineage>
</organism>
<dbReference type="AlphaFoldDB" id="A0A4C1UPK8"/>
<sequence length="115" mass="12942">MIISNETTSVREVQRTYLQSASSRRPAHVVVNESARFGAFDIATASDTFWHDTDICMETSGSSVTDVVVGHRITINEKLNRDMDTRQRVNDASAITIGARFGQWRGSRNRPRNSR</sequence>
<dbReference type="Proteomes" id="UP000299102">
    <property type="component" value="Unassembled WGS sequence"/>
</dbReference>
<keyword evidence="2" id="KW-1185">Reference proteome</keyword>
<evidence type="ECO:0000313" key="1">
    <source>
        <dbReference type="EMBL" id="GBP28150.1"/>
    </source>
</evidence>
<name>A0A4C1UPK8_EUMVA</name>
<gene>
    <name evidence="1" type="ORF">EVAR_76245_1</name>
</gene>
<protein>
    <submittedName>
        <fullName evidence="1">Uncharacterized protein</fullName>
    </submittedName>
</protein>
<comment type="caution">
    <text evidence="1">The sequence shown here is derived from an EMBL/GenBank/DDBJ whole genome shotgun (WGS) entry which is preliminary data.</text>
</comment>
<evidence type="ECO:0000313" key="2">
    <source>
        <dbReference type="Proteomes" id="UP000299102"/>
    </source>
</evidence>
<dbReference type="EMBL" id="BGZK01000203">
    <property type="protein sequence ID" value="GBP28150.1"/>
    <property type="molecule type" value="Genomic_DNA"/>
</dbReference>